<evidence type="ECO:0000313" key="3">
    <source>
        <dbReference type="Proteomes" id="UP000176923"/>
    </source>
</evidence>
<evidence type="ECO:0000313" key="2">
    <source>
        <dbReference type="EMBL" id="OGG12641.1"/>
    </source>
</evidence>
<feature type="domain" description="NAD-dependent epimerase/dehydratase" evidence="1">
    <location>
        <begin position="5"/>
        <end position="240"/>
    </location>
</feature>
<dbReference type="InterPro" id="IPR001509">
    <property type="entry name" value="Epimerase_deHydtase"/>
</dbReference>
<organism evidence="2 3">
    <name type="scientific">Candidatus Gottesmanbacteria bacterium RIFCSPHIGHO2_02_FULL_39_11</name>
    <dbReference type="NCBI Taxonomy" id="1798382"/>
    <lineage>
        <taxon>Bacteria</taxon>
        <taxon>Candidatus Gottesmaniibacteriota</taxon>
    </lineage>
</organism>
<gene>
    <name evidence="2" type="ORF">A3D77_03940</name>
</gene>
<accession>A0A1F5ZJR8</accession>
<dbReference type="CDD" id="cd08946">
    <property type="entry name" value="SDR_e"/>
    <property type="match status" value="1"/>
</dbReference>
<name>A0A1F5ZJR8_9BACT</name>
<dbReference type="InterPro" id="IPR036291">
    <property type="entry name" value="NAD(P)-bd_dom_sf"/>
</dbReference>
<protein>
    <submittedName>
        <fullName evidence="2">UDP-glucose 4-epimerase</fullName>
    </submittedName>
</protein>
<dbReference type="PANTHER" id="PTHR43245">
    <property type="entry name" value="BIFUNCTIONAL POLYMYXIN RESISTANCE PROTEIN ARNA"/>
    <property type="match status" value="1"/>
</dbReference>
<comment type="caution">
    <text evidence="2">The sequence shown here is derived from an EMBL/GenBank/DDBJ whole genome shotgun (WGS) entry which is preliminary data.</text>
</comment>
<dbReference type="Pfam" id="PF01370">
    <property type="entry name" value="Epimerase"/>
    <property type="match status" value="1"/>
</dbReference>
<sequence length="334" mass="38317">MIKTILVTGGAGYVGAVLIPKLLKNNYTVKVLDWYLYDPHVFDSFKKDRKIIEIKGDIRNKKLVQKSLKGTDAVIHLACVSNDPSFELNPHFGKSVNYDATIQLINLAREARVKRFIYASTSSVYGVKKEKEVTEDLILEPLTDYSKYKALCEPYLISKGSDSFTVFIIRPATICGYSPRMRLDLTVNMLTIQSLVNKKITVFGGSQKRPNIHIEDMTDLYINSLSYPKAKIHKKIYNAGYENYTVREIAEMVKKITNDEKVKIVYLPSNDLRSYHISAKKIAKELGFKPKHSVEEAIRDIKKAYIKGLIPRPFSNPNYWNVKKMKEMFKDNEQ</sequence>
<dbReference type="EMBL" id="MFJL01000043">
    <property type="protein sequence ID" value="OGG12641.1"/>
    <property type="molecule type" value="Genomic_DNA"/>
</dbReference>
<proteinExistence type="predicted"/>
<evidence type="ECO:0000259" key="1">
    <source>
        <dbReference type="Pfam" id="PF01370"/>
    </source>
</evidence>
<dbReference type="SUPFAM" id="SSF51735">
    <property type="entry name" value="NAD(P)-binding Rossmann-fold domains"/>
    <property type="match status" value="1"/>
</dbReference>
<reference evidence="2 3" key="1">
    <citation type="journal article" date="2016" name="Nat. Commun.">
        <title>Thousands of microbial genomes shed light on interconnected biogeochemical processes in an aquifer system.</title>
        <authorList>
            <person name="Anantharaman K."/>
            <person name="Brown C.T."/>
            <person name="Hug L.A."/>
            <person name="Sharon I."/>
            <person name="Castelle C.J."/>
            <person name="Probst A.J."/>
            <person name="Thomas B.C."/>
            <person name="Singh A."/>
            <person name="Wilkins M.J."/>
            <person name="Karaoz U."/>
            <person name="Brodie E.L."/>
            <person name="Williams K.H."/>
            <person name="Hubbard S.S."/>
            <person name="Banfield J.F."/>
        </authorList>
    </citation>
    <scope>NUCLEOTIDE SEQUENCE [LARGE SCALE GENOMIC DNA]</scope>
</reference>
<dbReference type="Gene3D" id="3.40.50.720">
    <property type="entry name" value="NAD(P)-binding Rossmann-like Domain"/>
    <property type="match status" value="1"/>
</dbReference>
<dbReference type="InterPro" id="IPR050177">
    <property type="entry name" value="Lipid_A_modif_metabolic_enz"/>
</dbReference>
<dbReference type="PANTHER" id="PTHR43245:SF23">
    <property type="entry name" value="NAD(P)-BINDING DOMAIN-CONTAINING PROTEIN"/>
    <property type="match status" value="1"/>
</dbReference>
<dbReference type="STRING" id="1798382.A3D77_03940"/>
<dbReference type="AlphaFoldDB" id="A0A1F5ZJR8"/>
<dbReference type="Proteomes" id="UP000176923">
    <property type="component" value="Unassembled WGS sequence"/>
</dbReference>